<dbReference type="PROSITE" id="PS51257">
    <property type="entry name" value="PROKAR_LIPOPROTEIN"/>
    <property type="match status" value="1"/>
</dbReference>
<reference evidence="2 3" key="1">
    <citation type="submission" date="2024-01" db="EMBL/GenBank/DDBJ databases">
        <title>The genomes of 5 underutilized Papilionoideae crops provide insights into root nodulation and disease resistanc.</title>
        <authorList>
            <person name="Jiang F."/>
        </authorList>
    </citation>
    <scope>NUCLEOTIDE SEQUENCE [LARGE SCALE GENOMIC DNA]</scope>
    <source>
        <strain evidence="2">LVBAO_FW01</strain>
        <tissue evidence="2">Leaves</tissue>
    </source>
</reference>
<evidence type="ECO:0008006" key="4">
    <source>
        <dbReference type="Google" id="ProtNLM"/>
    </source>
</evidence>
<keyword evidence="1" id="KW-0732">Signal</keyword>
<evidence type="ECO:0000313" key="2">
    <source>
        <dbReference type="EMBL" id="KAK7315704.1"/>
    </source>
</evidence>
<gene>
    <name evidence="2" type="ORF">VNO77_34272</name>
</gene>
<proteinExistence type="predicted"/>
<evidence type="ECO:0000256" key="1">
    <source>
        <dbReference type="SAM" id="SignalP"/>
    </source>
</evidence>
<dbReference type="Proteomes" id="UP001367508">
    <property type="component" value="Unassembled WGS sequence"/>
</dbReference>
<protein>
    <recommendedName>
        <fullName evidence="4">Secreted protein</fullName>
    </recommendedName>
</protein>
<feature type="chain" id="PRO_5042943398" description="Secreted protein" evidence="1">
    <location>
        <begin position="29"/>
        <end position="130"/>
    </location>
</feature>
<organism evidence="2 3">
    <name type="scientific">Canavalia gladiata</name>
    <name type="common">Sword bean</name>
    <name type="synonym">Dolichos gladiatus</name>
    <dbReference type="NCBI Taxonomy" id="3824"/>
    <lineage>
        <taxon>Eukaryota</taxon>
        <taxon>Viridiplantae</taxon>
        <taxon>Streptophyta</taxon>
        <taxon>Embryophyta</taxon>
        <taxon>Tracheophyta</taxon>
        <taxon>Spermatophyta</taxon>
        <taxon>Magnoliopsida</taxon>
        <taxon>eudicotyledons</taxon>
        <taxon>Gunneridae</taxon>
        <taxon>Pentapetalae</taxon>
        <taxon>rosids</taxon>
        <taxon>fabids</taxon>
        <taxon>Fabales</taxon>
        <taxon>Fabaceae</taxon>
        <taxon>Papilionoideae</taxon>
        <taxon>50 kb inversion clade</taxon>
        <taxon>NPAAA clade</taxon>
        <taxon>indigoferoid/millettioid clade</taxon>
        <taxon>Phaseoleae</taxon>
        <taxon>Canavalia</taxon>
    </lineage>
</organism>
<keyword evidence="3" id="KW-1185">Reference proteome</keyword>
<dbReference type="AlphaFoldDB" id="A0AAN9KES7"/>
<accession>A0AAN9KES7</accession>
<evidence type="ECO:0000313" key="3">
    <source>
        <dbReference type="Proteomes" id="UP001367508"/>
    </source>
</evidence>
<dbReference type="EMBL" id="JAYMYQ010000008">
    <property type="protein sequence ID" value="KAK7315704.1"/>
    <property type="molecule type" value="Genomic_DNA"/>
</dbReference>
<sequence length="130" mass="14124">MKLLNGPLLHLTVTACMALALWLRQIPAIWFCGDCGMTTDLKEKGVSSSHCLVVKNATWSSPDCSVRVGHVCTSCKGMCAPLFRGSVSTPSATFCFSKFHFFDDASEKVQSLHFCTEAHFILAGENECGT</sequence>
<name>A0AAN9KES7_CANGL</name>
<feature type="signal peptide" evidence="1">
    <location>
        <begin position="1"/>
        <end position="28"/>
    </location>
</feature>
<comment type="caution">
    <text evidence="2">The sequence shown here is derived from an EMBL/GenBank/DDBJ whole genome shotgun (WGS) entry which is preliminary data.</text>
</comment>